<dbReference type="PANTHER" id="PTHR46268">
    <property type="entry name" value="STRESS RESPONSE PROTEIN NHAX"/>
    <property type="match status" value="1"/>
</dbReference>
<dbReference type="EMBL" id="JBHSOG010000028">
    <property type="protein sequence ID" value="MFC5769279.1"/>
    <property type="molecule type" value="Genomic_DNA"/>
</dbReference>
<dbReference type="Gene3D" id="3.40.50.620">
    <property type="entry name" value="HUPs"/>
    <property type="match status" value="1"/>
</dbReference>
<evidence type="ECO:0000256" key="1">
    <source>
        <dbReference type="ARBA" id="ARBA00008791"/>
    </source>
</evidence>
<feature type="domain" description="UspA" evidence="2">
    <location>
        <begin position="2"/>
        <end position="140"/>
    </location>
</feature>
<sequence>MMKILIPVDGSDNAGRAVLQALEMREQAPDLDIHLLSVQIPIDGHASSFVSAEALADYHREEGLAALAGARRTLEAAGAPYAHHIAVGHVADTIVRYAQEHGFDLILMGSHGRTGLLHLLMGSVAREVSSRSKVPVTLVKPAPPRA</sequence>
<dbReference type="PANTHER" id="PTHR46268:SF6">
    <property type="entry name" value="UNIVERSAL STRESS PROTEIN UP12"/>
    <property type="match status" value="1"/>
</dbReference>
<dbReference type="Pfam" id="PF00582">
    <property type="entry name" value="Usp"/>
    <property type="match status" value="1"/>
</dbReference>
<organism evidence="3 4">
    <name type="scientific">Thauera sinica</name>
    <dbReference type="NCBI Taxonomy" id="2665146"/>
    <lineage>
        <taxon>Bacteria</taxon>
        <taxon>Pseudomonadati</taxon>
        <taxon>Pseudomonadota</taxon>
        <taxon>Betaproteobacteria</taxon>
        <taxon>Rhodocyclales</taxon>
        <taxon>Zoogloeaceae</taxon>
        <taxon>Thauera</taxon>
    </lineage>
</organism>
<reference evidence="4" key="1">
    <citation type="journal article" date="2019" name="Int. J. Syst. Evol. Microbiol.">
        <title>The Global Catalogue of Microorganisms (GCM) 10K type strain sequencing project: providing services to taxonomists for standard genome sequencing and annotation.</title>
        <authorList>
            <consortium name="The Broad Institute Genomics Platform"/>
            <consortium name="The Broad Institute Genome Sequencing Center for Infectious Disease"/>
            <person name="Wu L."/>
            <person name="Ma J."/>
        </authorList>
    </citation>
    <scope>NUCLEOTIDE SEQUENCE [LARGE SCALE GENOMIC DNA]</scope>
    <source>
        <strain evidence="4">SHR3</strain>
    </source>
</reference>
<dbReference type="InterPro" id="IPR014729">
    <property type="entry name" value="Rossmann-like_a/b/a_fold"/>
</dbReference>
<comment type="caution">
    <text evidence="3">The sequence shown here is derived from an EMBL/GenBank/DDBJ whole genome shotgun (WGS) entry which is preliminary data.</text>
</comment>
<keyword evidence="4" id="KW-1185">Reference proteome</keyword>
<accession>A0ABW1AQ52</accession>
<evidence type="ECO:0000313" key="4">
    <source>
        <dbReference type="Proteomes" id="UP001595974"/>
    </source>
</evidence>
<protein>
    <submittedName>
        <fullName evidence="3">Universal stress protein</fullName>
    </submittedName>
</protein>
<gene>
    <name evidence="3" type="ORF">ACFPTN_07820</name>
</gene>
<dbReference type="InterPro" id="IPR006016">
    <property type="entry name" value="UspA"/>
</dbReference>
<evidence type="ECO:0000313" key="3">
    <source>
        <dbReference type="EMBL" id="MFC5769279.1"/>
    </source>
</evidence>
<name>A0ABW1AQ52_9RHOO</name>
<dbReference type="SUPFAM" id="SSF52402">
    <property type="entry name" value="Adenine nucleotide alpha hydrolases-like"/>
    <property type="match status" value="1"/>
</dbReference>
<evidence type="ECO:0000259" key="2">
    <source>
        <dbReference type="Pfam" id="PF00582"/>
    </source>
</evidence>
<comment type="similarity">
    <text evidence="1">Belongs to the universal stress protein A family.</text>
</comment>
<dbReference type="RefSeq" id="WP_096450414.1">
    <property type="nucleotide sequence ID" value="NZ_JBHSOG010000028.1"/>
</dbReference>
<dbReference type="Proteomes" id="UP001595974">
    <property type="component" value="Unassembled WGS sequence"/>
</dbReference>
<dbReference type="InterPro" id="IPR006015">
    <property type="entry name" value="Universal_stress_UspA"/>
</dbReference>
<dbReference type="PRINTS" id="PR01438">
    <property type="entry name" value="UNVRSLSTRESS"/>
</dbReference>
<proteinExistence type="inferred from homology"/>
<dbReference type="CDD" id="cd00293">
    <property type="entry name" value="USP-like"/>
    <property type="match status" value="1"/>
</dbReference>